<evidence type="ECO:0000256" key="4">
    <source>
        <dbReference type="ARBA" id="ARBA00014409"/>
    </source>
</evidence>
<feature type="domain" description="Ribonucleotide reductase large subunit C-terminal" evidence="14">
    <location>
        <begin position="179"/>
        <end position="717"/>
    </location>
</feature>
<dbReference type="Gene3D" id="3.20.70.20">
    <property type="match status" value="1"/>
</dbReference>
<comment type="caution">
    <text evidence="17">The sequence shown here is derived from an EMBL/GenBank/DDBJ whole genome shotgun (WGS) entry which is preliminary data.</text>
</comment>
<evidence type="ECO:0000256" key="6">
    <source>
        <dbReference type="ARBA" id="ARBA00022634"/>
    </source>
</evidence>
<evidence type="ECO:0000259" key="16">
    <source>
        <dbReference type="Pfam" id="PF12637"/>
    </source>
</evidence>
<dbReference type="InterPro" id="IPR000788">
    <property type="entry name" value="RNR_lg_C"/>
</dbReference>
<proteinExistence type="inferred from homology"/>
<dbReference type="InterPro" id="IPR024434">
    <property type="entry name" value="TSCPD_dom"/>
</dbReference>
<dbReference type="InterPro" id="IPR013678">
    <property type="entry name" value="RNR_2_N"/>
</dbReference>
<dbReference type="EC" id="1.17.4.1" evidence="3 13"/>
<dbReference type="InterPro" id="IPR013344">
    <property type="entry name" value="RNR_NrdJ/NrdZ"/>
</dbReference>
<reference evidence="17" key="1">
    <citation type="submission" date="2019-03" db="EMBL/GenBank/DDBJ databases">
        <title>Lake Tanganyika Metagenome-Assembled Genomes (MAGs).</title>
        <authorList>
            <person name="Tran P."/>
        </authorList>
    </citation>
    <scope>NUCLEOTIDE SEQUENCE</scope>
    <source>
        <strain evidence="17">K_DeepCast_65m_m2_066</strain>
    </source>
</reference>
<comment type="catalytic activity">
    <reaction evidence="12 13">
        <text>a 2'-deoxyribonucleoside 5'-diphosphate + [thioredoxin]-disulfide + H2O = a ribonucleoside 5'-diphosphate + [thioredoxin]-dithiol</text>
        <dbReference type="Rhea" id="RHEA:23252"/>
        <dbReference type="Rhea" id="RHEA-COMP:10698"/>
        <dbReference type="Rhea" id="RHEA-COMP:10700"/>
        <dbReference type="ChEBI" id="CHEBI:15377"/>
        <dbReference type="ChEBI" id="CHEBI:29950"/>
        <dbReference type="ChEBI" id="CHEBI:50058"/>
        <dbReference type="ChEBI" id="CHEBI:57930"/>
        <dbReference type="ChEBI" id="CHEBI:73316"/>
        <dbReference type="EC" id="1.17.4.1"/>
    </reaction>
</comment>
<evidence type="ECO:0000256" key="8">
    <source>
        <dbReference type="ARBA" id="ARBA00023002"/>
    </source>
</evidence>
<dbReference type="PRINTS" id="PR01183">
    <property type="entry name" value="RIBORDTASEM1"/>
</dbReference>
<dbReference type="Proteomes" id="UP000712673">
    <property type="component" value="Unassembled WGS sequence"/>
</dbReference>
<dbReference type="Pfam" id="PF02867">
    <property type="entry name" value="Ribonuc_red_lgC"/>
    <property type="match status" value="1"/>
</dbReference>
<dbReference type="Pfam" id="PF08471">
    <property type="entry name" value="Ribonuc_red_2_N"/>
    <property type="match status" value="1"/>
</dbReference>
<keyword evidence="6 13" id="KW-0237">DNA synthesis</keyword>
<keyword evidence="10 13" id="KW-0170">Cobalt</keyword>
<dbReference type="GO" id="GO:0000166">
    <property type="term" value="F:nucleotide binding"/>
    <property type="evidence" value="ECO:0007669"/>
    <property type="project" value="UniProtKB-KW"/>
</dbReference>
<feature type="domain" description="Ribonucleotide reductase class II vitamin B12-dependent N-terminal" evidence="15">
    <location>
        <begin position="67"/>
        <end position="158"/>
    </location>
</feature>
<feature type="domain" description="TSCPD" evidence="16">
    <location>
        <begin position="750"/>
        <end position="850"/>
    </location>
</feature>
<organism evidence="17 18">
    <name type="scientific">Tectimicrobiota bacterium</name>
    <dbReference type="NCBI Taxonomy" id="2528274"/>
    <lineage>
        <taxon>Bacteria</taxon>
        <taxon>Pseudomonadati</taxon>
        <taxon>Nitrospinota/Tectimicrobiota group</taxon>
        <taxon>Candidatus Tectimicrobiota</taxon>
    </lineage>
</organism>
<evidence type="ECO:0000256" key="9">
    <source>
        <dbReference type="ARBA" id="ARBA00023157"/>
    </source>
</evidence>
<dbReference type="SUPFAM" id="SSF51998">
    <property type="entry name" value="PFL-like glycyl radical enzymes"/>
    <property type="match status" value="1"/>
</dbReference>
<dbReference type="Pfam" id="PF12637">
    <property type="entry name" value="TSCPD"/>
    <property type="match status" value="1"/>
</dbReference>
<evidence type="ECO:0000256" key="12">
    <source>
        <dbReference type="ARBA" id="ARBA00047754"/>
    </source>
</evidence>
<dbReference type="GO" id="GO:0050897">
    <property type="term" value="F:cobalt ion binding"/>
    <property type="evidence" value="ECO:0007669"/>
    <property type="project" value="InterPro"/>
</dbReference>
<evidence type="ECO:0000259" key="15">
    <source>
        <dbReference type="Pfam" id="PF08471"/>
    </source>
</evidence>
<evidence type="ECO:0000256" key="7">
    <source>
        <dbReference type="ARBA" id="ARBA00022741"/>
    </source>
</evidence>
<gene>
    <name evidence="17" type="ORF">FJZ47_10690</name>
</gene>
<dbReference type="PANTHER" id="PTHR43371:SF1">
    <property type="entry name" value="RIBONUCLEOSIDE-DIPHOSPHATE REDUCTASE"/>
    <property type="match status" value="1"/>
</dbReference>
<protein>
    <recommendedName>
        <fullName evidence="4 13">Vitamin B12-dependent ribonucleotide reductase</fullName>
        <ecNumber evidence="3 13">1.17.4.1</ecNumber>
    </recommendedName>
</protein>
<dbReference type="AlphaFoldDB" id="A0A937W2V8"/>
<keyword evidence="9" id="KW-1015">Disulfide bond</keyword>
<evidence type="ECO:0000256" key="3">
    <source>
        <dbReference type="ARBA" id="ARBA00012274"/>
    </source>
</evidence>
<dbReference type="GO" id="GO:0071897">
    <property type="term" value="P:DNA biosynthetic process"/>
    <property type="evidence" value="ECO:0007669"/>
    <property type="project" value="UniProtKB-KW"/>
</dbReference>
<evidence type="ECO:0000256" key="11">
    <source>
        <dbReference type="ARBA" id="ARBA00025437"/>
    </source>
</evidence>
<evidence type="ECO:0000256" key="2">
    <source>
        <dbReference type="ARBA" id="ARBA00007405"/>
    </source>
</evidence>
<evidence type="ECO:0000256" key="1">
    <source>
        <dbReference type="ARBA" id="ARBA00001922"/>
    </source>
</evidence>
<dbReference type="PANTHER" id="PTHR43371">
    <property type="entry name" value="VITAMIN B12-DEPENDENT RIBONUCLEOTIDE REDUCTASE"/>
    <property type="match status" value="1"/>
</dbReference>
<dbReference type="GO" id="GO:0004748">
    <property type="term" value="F:ribonucleoside-diphosphate reductase activity, thioredoxin disulfide as acceptor"/>
    <property type="evidence" value="ECO:0007669"/>
    <property type="project" value="UniProtKB-EC"/>
</dbReference>
<dbReference type="NCBIfam" id="TIGR02504">
    <property type="entry name" value="NrdJ_Z"/>
    <property type="match status" value="1"/>
</dbReference>
<dbReference type="EMBL" id="VGLS01000286">
    <property type="protein sequence ID" value="MBM3224257.1"/>
    <property type="molecule type" value="Genomic_DNA"/>
</dbReference>
<keyword evidence="7 13" id="KW-0547">Nucleotide-binding</keyword>
<keyword evidence="8 13" id="KW-0560">Oxidoreductase</keyword>
<comment type="similarity">
    <text evidence="2 13">Belongs to the ribonucleoside diphosphate reductase class-2 family.</text>
</comment>
<comment type="cofactor">
    <cofactor evidence="1 13">
        <name>adenosylcob(III)alamin</name>
        <dbReference type="ChEBI" id="CHEBI:18408"/>
    </cofactor>
</comment>
<evidence type="ECO:0000256" key="13">
    <source>
        <dbReference type="RuleBase" id="RU364064"/>
    </source>
</evidence>
<dbReference type="CDD" id="cd02888">
    <property type="entry name" value="RNR_II_dimer"/>
    <property type="match status" value="1"/>
</dbReference>
<evidence type="ECO:0000313" key="17">
    <source>
        <dbReference type="EMBL" id="MBM3224257.1"/>
    </source>
</evidence>
<accession>A0A937W2V8</accession>
<sequence length="941" mass="102700">MTLSTLLPPYTASHVPVVDTSGVLAPYADPAHGARREAALAGGGLSMQRYFTRDGISPYDEVVWEQRVAFIAGEDGRAVFEQRDIAFPQSWSQLATNVVASKYFRGPLGTPQRETSVRQLLDRVVHTITVWGQRGGYFATERDAMIFADELTHVLLHQRAAFNSPVWFNVGVEERPQASACFIISVEDSMESILEWYRQEGIIFKGGSGSGVNLSKIRGSNEQLSSGGIASGPLSFMRAADASAGAIKSGGKTRRAAKMVVLNIDHPDIEQFIRCKAEEEKKAWALIDAGYDASLDGAAYASVFFQNANNSVRIPDAFMHTVLNNGVWQTRYVTTGAVCQTYPARDLLHKIAEATHVCGDPGMQFDSAINDWHTCPNSGRINASNPCSEFVFLDDTACNLASINLLRFLNADGEFEVEAYRHAVDVLITAQEILVDNASYPTPEITRNSQAFRPLGLGYANLGALLMARGLPYDSDAGRAYAAAVTALMTGQAYLTSAKIAKVTGPFTGYAMNREPMLRVIRKHRDSLKHVSPQYVPHDLMQSAVDAWDDALALGMQYGYRNAQATVLAPTGTISFMMDCDTTGVEPDIALIKYKKLVGGGTMKIINATVPLALRRLGYPAHQVKELVQYIDEHETIEGAPFLQDEDLPVFDCAFRPTGGTRSIHYTGHIRMMAAVQPFLSGSISKTVNMPTDSTVEDIEQAYIMGWQLGVKALAVYRDGCKRTQPLNTRASVEAVPQAAKPVRRRLPDERPAITHKFSIAGHEGYITVGMFEDGLPGEIFLVMAKEGSTISGLMDAFATSISLALQYGVPLKALIDKFSHMRFEPAGFTNNKEIPIAKSVMDYIFRWLASKFLDQEDRARVGIIETADESVAQPLLPGLLAQGAAKTGNGHRLAYHGNGEERFPFRLQEDAPSCAECGALMIRNGACYKCLNCGATSGCS</sequence>
<evidence type="ECO:0000256" key="10">
    <source>
        <dbReference type="ARBA" id="ARBA00023285"/>
    </source>
</evidence>
<name>A0A937W2V8_UNCTE</name>
<keyword evidence="5 13" id="KW-0846">Cobalamin</keyword>
<dbReference type="GO" id="GO:0031419">
    <property type="term" value="F:cobalamin binding"/>
    <property type="evidence" value="ECO:0007669"/>
    <property type="project" value="UniProtKB-KW"/>
</dbReference>
<dbReference type="InterPro" id="IPR050862">
    <property type="entry name" value="RdRp_reductase_class-2"/>
</dbReference>
<evidence type="ECO:0000256" key="5">
    <source>
        <dbReference type="ARBA" id="ARBA00022628"/>
    </source>
</evidence>
<evidence type="ECO:0000313" key="18">
    <source>
        <dbReference type="Proteomes" id="UP000712673"/>
    </source>
</evidence>
<dbReference type="NCBIfam" id="NF005122">
    <property type="entry name" value="PRK06556.1"/>
    <property type="match status" value="1"/>
</dbReference>
<evidence type="ECO:0000259" key="14">
    <source>
        <dbReference type="Pfam" id="PF02867"/>
    </source>
</evidence>
<comment type="function">
    <text evidence="11 13">Catalyzes the reduction of ribonucleotides to deoxyribonucleotides. May function to provide a pool of deoxyribonucleotide precursors for DNA repair during oxygen limitation and/or for immediate growth after restoration of oxygen.</text>
</comment>